<dbReference type="PANTHER" id="PTHR43278:SF2">
    <property type="entry name" value="IRON-SULFUR FLAVOPROTEIN"/>
    <property type="match status" value="1"/>
</dbReference>
<evidence type="ECO:0000256" key="2">
    <source>
        <dbReference type="ARBA" id="ARBA00022643"/>
    </source>
</evidence>
<reference evidence="4 5" key="1">
    <citation type="submission" date="2019-03" db="EMBL/GenBank/DDBJ databases">
        <title>Genomic Encyclopedia of Type Strains, Phase IV (KMG-IV): sequencing the most valuable type-strain genomes for metagenomic binning, comparative biology and taxonomic classification.</title>
        <authorList>
            <person name="Goeker M."/>
        </authorList>
    </citation>
    <scope>NUCLEOTIDE SEQUENCE [LARGE SCALE GENOMIC DNA]</scope>
    <source>
        <strain evidence="4 5">LX-B</strain>
    </source>
</reference>
<feature type="domain" description="NADPH-dependent FMN reductase-like" evidence="3">
    <location>
        <begin position="1"/>
        <end position="107"/>
    </location>
</feature>
<keyword evidence="5" id="KW-1185">Reference proteome</keyword>
<gene>
    <name evidence="4" type="ORF">EDC14_102158</name>
</gene>
<evidence type="ECO:0000259" key="3">
    <source>
        <dbReference type="Pfam" id="PF03358"/>
    </source>
</evidence>
<sequence length="159" mass="17717">MKVLALNGSARKNGNSATMLKNAMEGAKAAGAETKLINLYDLNYKGCTGCEACKLLGGKSFGRCALRDDLTPVLVEAIAADVLLIGSPIYWHDITGMLRAFLERFWFPTLTYTKERKLLYPKRIKVGMIFTTNAPAEYYVNYYDGLMKTSSGRYGVRHR</sequence>
<dbReference type="AlphaFoldDB" id="A0A4R1RCL9"/>
<proteinExistence type="predicted"/>
<evidence type="ECO:0000313" key="5">
    <source>
        <dbReference type="Proteomes" id="UP000295008"/>
    </source>
</evidence>
<dbReference type="Proteomes" id="UP000295008">
    <property type="component" value="Unassembled WGS sequence"/>
</dbReference>
<dbReference type="RefSeq" id="WP_341540164.1">
    <property type="nucleotide sequence ID" value="NZ_SLUN01000021.1"/>
</dbReference>
<dbReference type="Gene3D" id="3.40.50.360">
    <property type="match status" value="1"/>
</dbReference>
<dbReference type="InterPro" id="IPR005025">
    <property type="entry name" value="FMN_Rdtase-like_dom"/>
</dbReference>
<accession>A0A4R1RCL9</accession>
<name>A0A4R1RCL9_HYDET</name>
<dbReference type="PANTHER" id="PTHR43278">
    <property type="entry name" value="NAD(P)H-DEPENDENT FMN-CONTAINING OXIDOREDUCTASE YWQN-RELATED"/>
    <property type="match status" value="1"/>
</dbReference>
<dbReference type="InterPro" id="IPR029039">
    <property type="entry name" value="Flavoprotein-like_sf"/>
</dbReference>
<dbReference type="InterPro" id="IPR051796">
    <property type="entry name" value="ISF_SsuE-like"/>
</dbReference>
<evidence type="ECO:0000313" key="4">
    <source>
        <dbReference type="EMBL" id="TCL63340.1"/>
    </source>
</evidence>
<keyword evidence="1" id="KW-0285">Flavoprotein</keyword>
<evidence type="ECO:0000256" key="1">
    <source>
        <dbReference type="ARBA" id="ARBA00022630"/>
    </source>
</evidence>
<keyword evidence="2" id="KW-0288">FMN</keyword>
<dbReference type="GO" id="GO:0016491">
    <property type="term" value="F:oxidoreductase activity"/>
    <property type="evidence" value="ECO:0007669"/>
    <property type="project" value="InterPro"/>
</dbReference>
<dbReference type="SUPFAM" id="SSF52218">
    <property type="entry name" value="Flavoproteins"/>
    <property type="match status" value="1"/>
</dbReference>
<comment type="caution">
    <text evidence="4">The sequence shown here is derived from an EMBL/GenBank/DDBJ whole genome shotgun (WGS) entry which is preliminary data.</text>
</comment>
<protein>
    <submittedName>
        <fullName evidence="4">NADPH-dependent FMN reductase</fullName>
    </submittedName>
</protein>
<organism evidence="4 5">
    <name type="scientific">Hydrogenispora ethanolica</name>
    <dbReference type="NCBI Taxonomy" id="1082276"/>
    <lineage>
        <taxon>Bacteria</taxon>
        <taxon>Bacillati</taxon>
        <taxon>Bacillota</taxon>
        <taxon>Hydrogenispora</taxon>
    </lineage>
</organism>
<dbReference type="Pfam" id="PF03358">
    <property type="entry name" value="FMN_red"/>
    <property type="match status" value="1"/>
</dbReference>
<dbReference type="EMBL" id="SLUN01000021">
    <property type="protein sequence ID" value="TCL63340.1"/>
    <property type="molecule type" value="Genomic_DNA"/>
</dbReference>